<evidence type="ECO:0000313" key="13">
    <source>
        <dbReference type="Proteomes" id="UP000193685"/>
    </source>
</evidence>
<dbReference type="RefSeq" id="XP_040724216.1">
    <property type="nucleotide sequence ID" value="XM_040872417.1"/>
</dbReference>
<organism evidence="12 13">
    <name type="scientific">Protomyces lactucae-debilis</name>
    <dbReference type="NCBI Taxonomy" id="2754530"/>
    <lineage>
        <taxon>Eukaryota</taxon>
        <taxon>Fungi</taxon>
        <taxon>Dikarya</taxon>
        <taxon>Ascomycota</taxon>
        <taxon>Taphrinomycotina</taxon>
        <taxon>Taphrinomycetes</taxon>
        <taxon>Taphrinales</taxon>
        <taxon>Protomycetaceae</taxon>
        <taxon>Protomyces</taxon>
    </lineage>
</organism>
<keyword evidence="8 10" id="KW-0472">Membrane</keyword>
<name>A0A1Y2F8T8_PROLT</name>
<dbReference type="OMA" id="MSNQTAW"/>
<evidence type="ECO:0000256" key="4">
    <source>
        <dbReference type="ARBA" id="ARBA00022824"/>
    </source>
</evidence>
<dbReference type="PANTHER" id="PTHR12825">
    <property type="entry name" value="BNIP1-RELATED"/>
    <property type="match status" value="1"/>
</dbReference>
<dbReference type="Proteomes" id="UP000193685">
    <property type="component" value="Unassembled WGS sequence"/>
</dbReference>
<proteinExistence type="inferred from homology"/>
<keyword evidence="5" id="KW-0931">ER-Golgi transport</keyword>
<evidence type="ECO:0000256" key="9">
    <source>
        <dbReference type="ARBA" id="ARBA00037934"/>
    </source>
</evidence>
<comment type="caution">
    <text evidence="12">The sequence shown here is derived from an EMBL/GenBank/DDBJ whole genome shotgun (WGS) entry which is preliminary data.</text>
</comment>
<dbReference type="OrthoDB" id="4086189at2759"/>
<evidence type="ECO:0000256" key="3">
    <source>
        <dbReference type="ARBA" id="ARBA00022692"/>
    </source>
</evidence>
<sequence>MDARLADLLSTSKQLSSIITRLSHCPGPTFVQKELADVIRDELASLDREIASCETYVQDTEDDTQRAAQQLAVAKLAEDLANHRLAYRRAVLKAQQNLQTTQQLDRDLLFGKAGKNTSSLMSRREERGSHAVLQASGDVTAELRRTHAMMSEELSRSALAQELLQGSSNSLKTLNEEYTAFETILAGSKRLIKELERADKMDRWLIVGALGFFIFVVSFILYKRIFSKGVNVIWWISPARDEL</sequence>
<dbReference type="PANTHER" id="PTHR12825:SF0">
    <property type="entry name" value="VESICLE TRANSPORT PROTEIN SEC20"/>
    <property type="match status" value="1"/>
</dbReference>
<keyword evidence="4" id="KW-0256">Endoplasmic reticulum</keyword>
<dbReference type="GeneID" id="63789016"/>
<comment type="subcellular location">
    <subcellularLocation>
        <location evidence="1">Endoplasmic reticulum membrane</location>
        <topology evidence="1">Single-pass type IV membrane protein</topology>
    </subcellularLocation>
</comment>
<keyword evidence="6 10" id="KW-1133">Transmembrane helix</keyword>
<keyword evidence="3 10" id="KW-0812">Transmembrane</keyword>
<protein>
    <submittedName>
        <fullName evidence="12">Sec20-domain-containing protein</fullName>
    </submittedName>
</protein>
<evidence type="ECO:0000256" key="8">
    <source>
        <dbReference type="ARBA" id="ARBA00023136"/>
    </source>
</evidence>
<dbReference type="GO" id="GO:0006890">
    <property type="term" value="P:retrograde vesicle-mediated transport, Golgi to endoplasmic reticulum"/>
    <property type="evidence" value="ECO:0007669"/>
    <property type="project" value="InterPro"/>
</dbReference>
<evidence type="ECO:0000256" key="2">
    <source>
        <dbReference type="ARBA" id="ARBA00022448"/>
    </source>
</evidence>
<evidence type="ECO:0000256" key="10">
    <source>
        <dbReference type="SAM" id="Phobius"/>
    </source>
</evidence>
<gene>
    <name evidence="12" type="ORF">BCR37DRAFT_64872</name>
</gene>
<keyword evidence="13" id="KW-1185">Reference proteome</keyword>
<dbReference type="GO" id="GO:0005484">
    <property type="term" value="F:SNAP receptor activity"/>
    <property type="evidence" value="ECO:0007669"/>
    <property type="project" value="InterPro"/>
</dbReference>
<dbReference type="AlphaFoldDB" id="A0A1Y2F8T8"/>
<feature type="domain" description="Sec20 C-terminal" evidence="11">
    <location>
        <begin position="136"/>
        <end position="225"/>
    </location>
</feature>
<keyword evidence="7" id="KW-0175">Coiled coil</keyword>
<comment type="similarity">
    <text evidence="9">Belongs to the SEC20 family.</text>
</comment>
<dbReference type="InterPro" id="IPR056173">
    <property type="entry name" value="Sec20_C"/>
</dbReference>
<reference evidence="12 13" key="1">
    <citation type="submission" date="2016-07" db="EMBL/GenBank/DDBJ databases">
        <title>Pervasive Adenine N6-methylation of Active Genes in Fungi.</title>
        <authorList>
            <consortium name="DOE Joint Genome Institute"/>
            <person name="Mondo S.J."/>
            <person name="Dannebaum R.O."/>
            <person name="Kuo R.C."/>
            <person name="Labutti K."/>
            <person name="Haridas S."/>
            <person name="Kuo A."/>
            <person name="Salamov A."/>
            <person name="Ahrendt S.R."/>
            <person name="Lipzen A."/>
            <person name="Sullivan W."/>
            <person name="Andreopoulos W.B."/>
            <person name="Clum A."/>
            <person name="Lindquist E."/>
            <person name="Daum C."/>
            <person name="Ramamoorthy G.K."/>
            <person name="Gryganskyi A."/>
            <person name="Culley D."/>
            <person name="Magnuson J.K."/>
            <person name="James T.Y."/>
            <person name="O'Malley M.A."/>
            <person name="Stajich J.E."/>
            <person name="Spatafora J.W."/>
            <person name="Visel A."/>
            <person name="Grigoriev I.V."/>
        </authorList>
    </citation>
    <scope>NUCLEOTIDE SEQUENCE [LARGE SCALE GENOMIC DNA]</scope>
    <source>
        <strain evidence="12 13">12-1054</strain>
    </source>
</reference>
<evidence type="ECO:0000256" key="6">
    <source>
        <dbReference type="ARBA" id="ARBA00022989"/>
    </source>
</evidence>
<dbReference type="GO" id="GO:0005789">
    <property type="term" value="C:endoplasmic reticulum membrane"/>
    <property type="evidence" value="ECO:0007669"/>
    <property type="project" value="UniProtKB-SubCell"/>
</dbReference>
<evidence type="ECO:0000259" key="11">
    <source>
        <dbReference type="Pfam" id="PF03908"/>
    </source>
</evidence>
<evidence type="ECO:0000313" key="12">
    <source>
        <dbReference type="EMBL" id="ORY80328.1"/>
    </source>
</evidence>
<accession>A0A1Y2F8T8</accession>
<dbReference type="GO" id="GO:0031201">
    <property type="term" value="C:SNARE complex"/>
    <property type="evidence" value="ECO:0007669"/>
    <property type="project" value="TreeGrafter"/>
</dbReference>
<evidence type="ECO:0000256" key="7">
    <source>
        <dbReference type="ARBA" id="ARBA00023054"/>
    </source>
</evidence>
<dbReference type="InterPro" id="IPR005606">
    <property type="entry name" value="Sec20"/>
</dbReference>
<evidence type="ECO:0000256" key="1">
    <source>
        <dbReference type="ARBA" id="ARBA00004163"/>
    </source>
</evidence>
<keyword evidence="2" id="KW-0813">Transport</keyword>
<dbReference type="Pfam" id="PF03908">
    <property type="entry name" value="Sec20"/>
    <property type="match status" value="1"/>
</dbReference>
<evidence type="ECO:0000256" key="5">
    <source>
        <dbReference type="ARBA" id="ARBA00022892"/>
    </source>
</evidence>
<feature type="transmembrane region" description="Helical" evidence="10">
    <location>
        <begin position="204"/>
        <end position="222"/>
    </location>
</feature>
<dbReference type="EMBL" id="MCFI01000013">
    <property type="protein sequence ID" value="ORY80328.1"/>
    <property type="molecule type" value="Genomic_DNA"/>
</dbReference>
<dbReference type="STRING" id="56484.A0A1Y2F8T8"/>